<evidence type="ECO:0000313" key="3">
    <source>
        <dbReference type="EMBL" id="RXI38908.1"/>
    </source>
</evidence>
<dbReference type="GO" id="GO:0007165">
    <property type="term" value="P:signal transduction"/>
    <property type="evidence" value="ECO:0007669"/>
    <property type="project" value="InterPro"/>
</dbReference>
<proteinExistence type="inferred from homology"/>
<dbReference type="GO" id="GO:0005886">
    <property type="term" value="C:plasma membrane"/>
    <property type="evidence" value="ECO:0007669"/>
    <property type="project" value="TreeGrafter"/>
</dbReference>
<dbReference type="InterPro" id="IPR004089">
    <property type="entry name" value="MCPsignal_dom"/>
</dbReference>
<dbReference type="AlphaFoldDB" id="A0A6M8NQY5"/>
<dbReference type="PANTHER" id="PTHR43531">
    <property type="entry name" value="PROTEIN ICFG"/>
    <property type="match status" value="1"/>
</dbReference>
<comment type="similarity">
    <text evidence="2">Belongs to the methyl-accepting chemotaxis (MCP) protein family.</text>
</comment>
<dbReference type="SMART" id="SM00283">
    <property type="entry name" value="MA"/>
    <property type="match status" value="1"/>
</dbReference>
<evidence type="ECO:0000256" key="1">
    <source>
        <dbReference type="ARBA" id="ARBA00022500"/>
    </source>
</evidence>
<sequence>MFFKKNDNISEILSILESYLKKEINYLPQIDYSKYKIDEKNKQKLESIFNILNKKQDEELLIYGELLLVTEKASHGNLDDRIHHLNTSNYQLNYIAKSVNSLISNIKKTFDMVSDILEEYRNADYRKKLDETVVINDFKTVFKGLNLLQEAFTDILIENKANGLTLDESSNILLENVDKLNISSTEAATRLEETAASLEEITSNIRNNTQNIAKMANLSSEVTNSATNGEKLANETTIAMDEINNQVILINEAIIVIDQIAFQTNILSLNAAVEAATAGEAGRGFAVVAQEVRNLASRSAEAAKEIKTIVSNATSKANQGKQIATHMISGYKQLNENIQQTIDLIQEIETSSKEQLMGIEQINDALAQLDQQTQKNATVSSQTHGVAVLTDEIAKLVVSNANAKEFIGKDEVKAKNIVNIRGNK</sequence>
<keyword evidence="4" id="KW-1185">Reference proteome</keyword>
<comment type="caution">
    <text evidence="3">The sequence shown here is derived from an EMBL/GenBank/DDBJ whole genome shotgun (WGS) entry which is preliminary data.</text>
</comment>
<dbReference type="SUPFAM" id="SSF58104">
    <property type="entry name" value="Methyl-accepting chemotaxis protein (MCP) signaling domain"/>
    <property type="match status" value="1"/>
</dbReference>
<dbReference type="GO" id="GO:0004888">
    <property type="term" value="F:transmembrane signaling receptor activity"/>
    <property type="evidence" value="ECO:0007669"/>
    <property type="project" value="InterPro"/>
</dbReference>
<organism evidence="3 4">
    <name type="scientific">Arcobacter cloacae</name>
    <dbReference type="NCBI Taxonomy" id="1054034"/>
    <lineage>
        <taxon>Bacteria</taxon>
        <taxon>Pseudomonadati</taxon>
        <taxon>Campylobacterota</taxon>
        <taxon>Epsilonproteobacteria</taxon>
        <taxon>Campylobacterales</taxon>
        <taxon>Arcobacteraceae</taxon>
        <taxon>Arcobacter</taxon>
    </lineage>
</organism>
<dbReference type="PRINTS" id="PR00260">
    <property type="entry name" value="CHEMTRNSDUCR"/>
</dbReference>
<dbReference type="PROSITE" id="PS50111">
    <property type="entry name" value="CHEMOTAXIS_TRANSDUC_2"/>
    <property type="match status" value="1"/>
</dbReference>
<evidence type="ECO:0000256" key="2">
    <source>
        <dbReference type="ARBA" id="ARBA00029447"/>
    </source>
</evidence>
<dbReference type="InterPro" id="IPR051310">
    <property type="entry name" value="MCP_chemotaxis"/>
</dbReference>
<dbReference type="InterPro" id="IPR004090">
    <property type="entry name" value="Chemotax_Me-accpt_rcpt"/>
</dbReference>
<reference evidence="3 4" key="1">
    <citation type="submission" date="2017-09" db="EMBL/GenBank/DDBJ databases">
        <title>Genomics of the genus Arcobacter.</title>
        <authorList>
            <person name="Perez-Cataluna A."/>
            <person name="Figueras M.J."/>
            <person name="Salas-Masso N."/>
        </authorList>
    </citation>
    <scope>NUCLEOTIDE SEQUENCE [LARGE SCALE GENOMIC DNA]</scope>
    <source>
        <strain evidence="3 4">CECT 7834</strain>
    </source>
</reference>
<accession>A0A6M8NQY5</accession>
<dbReference type="Pfam" id="PF00015">
    <property type="entry name" value="MCPsignal"/>
    <property type="match status" value="1"/>
</dbReference>
<gene>
    <name evidence="3" type="ORF">CP963_10915</name>
</gene>
<keyword evidence="1" id="KW-0145">Chemotaxis</keyword>
<dbReference type="Proteomes" id="UP000290378">
    <property type="component" value="Unassembled WGS sequence"/>
</dbReference>
<dbReference type="PANTHER" id="PTHR43531:SF11">
    <property type="entry name" value="METHYL-ACCEPTING CHEMOTAXIS PROTEIN 3"/>
    <property type="match status" value="1"/>
</dbReference>
<protein>
    <submittedName>
        <fullName evidence="3">Chemotaxis protein</fullName>
    </submittedName>
</protein>
<dbReference type="EMBL" id="NXII01000017">
    <property type="protein sequence ID" value="RXI38908.1"/>
    <property type="molecule type" value="Genomic_DNA"/>
</dbReference>
<evidence type="ECO:0000313" key="4">
    <source>
        <dbReference type="Proteomes" id="UP000290378"/>
    </source>
</evidence>
<name>A0A6M8NQY5_9BACT</name>
<dbReference type="Gene3D" id="1.10.287.950">
    <property type="entry name" value="Methyl-accepting chemotaxis protein"/>
    <property type="match status" value="1"/>
</dbReference>
<dbReference type="GO" id="GO:0006935">
    <property type="term" value="P:chemotaxis"/>
    <property type="evidence" value="ECO:0007669"/>
    <property type="project" value="UniProtKB-KW"/>
</dbReference>